<evidence type="ECO:0000313" key="2">
    <source>
        <dbReference type="EMBL" id="MBK1835454.1"/>
    </source>
</evidence>
<dbReference type="Proteomes" id="UP000604083">
    <property type="component" value="Unassembled WGS sequence"/>
</dbReference>
<comment type="caution">
    <text evidence="2">The sequence shown here is derived from an EMBL/GenBank/DDBJ whole genome shotgun (WGS) entry which is preliminary data.</text>
</comment>
<dbReference type="EMBL" id="JAENIO010000054">
    <property type="protein sequence ID" value="MBK1835454.1"/>
    <property type="molecule type" value="Genomic_DNA"/>
</dbReference>
<dbReference type="RefSeq" id="WP_200392889.1">
    <property type="nucleotide sequence ID" value="NZ_JAENIO010000054.1"/>
</dbReference>
<organism evidence="2 3">
    <name type="scientific">Roseibacillus ishigakijimensis</name>
    <dbReference type="NCBI Taxonomy" id="454146"/>
    <lineage>
        <taxon>Bacteria</taxon>
        <taxon>Pseudomonadati</taxon>
        <taxon>Verrucomicrobiota</taxon>
        <taxon>Verrucomicrobiia</taxon>
        <taxon>Verrucomicrobiales</taxon>
        <taxon>Verrucomicrobiaceae</taxon>
        <taxon>Roseibacillus</taxon>
    </lineage>
</organism>
<feature type="signal peptide" evidence="1">
    <location>
        <begin position="1"/>
        <end position="21"/>
    </location>
</feature>
<name>A0A934RQ63_9BACT</name>
<proteinExistence type="predicted"/>
<evidence type="ECO:0000313" key="3">
    <source>
        <dbReference type="Proteomes" id="UP000604083"/>
    </source>
</evidence>
<accession>A0A934RQ63</accession>
<protein>
    <submittedName>
        <fullName evidence="2">Uncharacterized protein</fullName>
    </submittedName>
</protein>
<feature type="chain" id="PRO_5036759918" evidence="1">
    <location>
        <begin position="22"/>
        <end position="234"/>
    </location>
</feature>
<gene>
    <name evidence="2" type="ORF">JIN78_15395</name>
</gene>
<evidence type="ECO:0000256" key="1">
    <source>
        <dbReference type="SAM" id="SignalP"/>
    </source>
</evidence>
<reference evidence="2" key="1">
    <citation type="submission" date="2021-01" db="EMBL/GenBank/DDBJ databases">
        <title>Modified the classification status of verrucomicrobia.</title>
        <authorList>
            <person name="Feng X."/>
        </authorList>
    </citation>
    <scope>NUCLEOTIDE SEQUENCE</scope>
    <source>
        <strain evidence="2">KCTC 12986</strain>
    </source>
</reference>
<keyword evidence="3" id="KW-1185">Reference proteome</keyword>
<dbReference type="AlphaFoldDB" id="A0A934RQ63"/>
<sequence length="234" mass="25652">MIVPKSTLLLAFLSLLLPLAAQEGKTVSVAVYAFEYAAKQKTIYVRSGPEAYEEVGLSTANLRGPVPGWVVDGVLTFHTEPGPAAEGELPPLAAEVRLPADLKSPLVMLAKAPSSAKVPYQALVLENDGEKVRPGTRLIVNMTNSAVRARVGDNLISNLSPGQSIDFVAKGEPGEVFPVVFQYQKDGEWRDMTNTRWAHRPDRRALICIYQDPRTRRHKLRSIPNRTVGVEAQQ</sequence>
<keyword evidence="1" id="KW-0732">Signal</keyword>